<dbReference type="SUPFAM" id="SSF81345">
    <property type="entry name" value="ABC transporter involved in vitamin B12 uptake, BtuC"/>
    <property type="match status" value="1"/>
</dbReference>
<keyword evidence="11" id="KW-1185">Reference proteome</keyword>
<proteinExistence type="inferred from homology"/>
<evidence type="ECO:0000256" key="7">
    <source>
        <dbReference type="ARBA" id="ARBA00023136"/>
    </source>
</evidence>
<feature type="compositionally biased region" description="Low complexity" evidence="8">
    <location>
        <begin position="1"/>
        <end position="14"/>
    </location>
</feature>
<organism evidence="10 11">
    <name type="scientific">Rugosimonospora acidiphila</name>
    <dbReference type="NCBI Taxonomy" id="556531"/>
    <lineage>
        <taxon>Bacteria</taxon>
        <taxon>Bacillati</taxon>
        <taxon>Actinomycetota</taxon>
        <taxon>Actinomycetes</taxon>
        <taxon>Micromonosporales</taxon>
        <taxon>Micromonosporaceae</taxon>
        <taxon>Rugosimonospora</taxon>
    </lineage>
</organism>
<keyword evidence="4" id="KW-1003">Cell membrane</keyword>
<reference evidence="11" key="1">
    <citation type="journal article" date="2019" name="Int. J. Syst. Evol. Microbiol.">
        <title>The Global Catalogue of Microorganisms (GCM) 10K type strain sequencing project: providing services to taxonomists for standard genome sequencing and annotation.</title>
        <authorList>
            <consortium name="The Broad Institute Genomics Platform"/>
            <consortium name="The Broad Institute Genome Sequencing Center for Infectious Disease"/>
            <person name="Wu L."/>
            <person name="Ma J."/>
        </authorList>
    </citation>
    <scope>NUCLEOTIDE SEQUENCE [LARGE SCALE GENOMIC DNA]</scope>
    <source>
        <strain evidence="11">JCM 18304</strain>
    </source>
</reference>
<evidence type="ECO:0000256" key="6">
    <source>
        <dbReference type="ARBA" id="ARBA00022989"/>
    </source>
</evidence>
<protein>
    <submittedName>
        <fullName evidence="10">Iron ABC transporter permease</fullName>
    </submittedName>
</protein>
<dbReference type="Gene3D" id="1.10.3470.10">
    <property type="entry name" value="ABC transporter involved in vitamin B12 uptake, BtuC"/>
    <property type="match status" value="1"/>
</dbReference>
<dbReference type="PANTHER" id="PTHR30472">
    <property type="entry name" value="FERRIC ENTEROBACTIN TRANSPORT SYSTEM PERMEASE PROTEIN"/>
    <property type="match status" value="1"/>
</dbReference>
<feature type="transmembrane region" description="Helical" evidence="9">
    <location>
        <begin position="66"/>
        <end position="89"/>
    </location>
</feature>
<dbReference type="Pfam" id="PF01032">
    <property type="entry name" value="FecCD"/>
    <property type="match status" value="1"/>
</dbReference>
<feature type="region of interest" description="Disordered" evidence="8">
    <location>
        <begin position="1"/>
        <end position="48"/>
    </location>
</feature>
<feature type="transmembrane region" description="Helical" evidence="9">
    <location>
        <begin position="387"/>
        <end position="406"/>
    </location>
</feature>
<feature type="transmembrane region" description="Helical" evidence="9">
    <location>
        <begin position="127"/>
        <end position="144"/>
    </location>
</feature>
<evidence type="ECO:0000256" key="2">
    <source>
        <dbReference type="ARBA" id="ARBA00007935"/>
    </source>
</evidence>
<feature type="transmembrane region" description="Helical" evidence="9">
    <location>
        <begin position="354"/>
        <end position="375"/>
    </location>
</feature>
<gene>
    <name evidence="10" type="ORF">GCM10023322_02080</name>
</gene>
<evidence type="ECO:0000313" key="10">
    <source>
        <dbReference type="EMBL" id="GAA5177430.1"/>
    </source>
</evidence>
<comment type="caution">
    <text evidence="10">The sequence shown here is derived from an EMBL/GenBank/DDBJ whole genome shotgun (WGS) entry which is preliminary data.</text>
</comment>
<evidence type="ECO:0000313" key="11">
    <source>
        <dbReference type="Proteomes" id="UP001501570"/>
    </source>
</evidence>
<dbReference type="EMBL" id="BAABJQ010000001">
    <property type="protein sequence ID" value="GAA5177430.1"/>
    <property type="molecule type" value="Genomic_DNA"/>
</dbReference>
<keyword evidence="7 9" id="KW-0472">Membrane</keyword>
<accession>A0ABP9RGQ7</accession>
<dbReference type="InterPro" id="IPR000522">
    <property type="entry name" value="ABC_transptr_permease_BtuC"/>
</dbReference>
<name>A0ABP9RGQ7_9ACTN</name>
<feature type="transmembrane region" description="Helical" evidence="9">
    <location>
        <begin position="156"/>
        <end position="178"/>
    </location>
</feature>
<evidence type="ECO:0000256" key="5">
    <source>
        <dbReference type="ARBA" id="ARBA00022692"/>
    </source>
</evidence>
<evidence type="ECO:0000256" key="9">
    <source>
        <dbReference type="SAM" id="Phobius"/>
    </source>
</evidence>
<keyword evidence="5 9" id="KW-0812">Transmembrane</keyword>
<evidence type="ECO:0000256" key="8">
    <source>
        <dbReference type="SAM" id="MobiDB-lite"/>
    </source>
</evidence>
<sequence length="409" mass="40966">MTAGAAATGEPAATDSPATDSPVIDPPTTQSPVAGSSRPDAPRADSLRTDALRVGRSRVGRLRAGWLAAGVAAVVIASLAGLAIGPVGLNPAGVALELIDLVPGVHLHSGLTGTEAAIVTQLRLPRVVLGLLVGATLALAGGTYQGVFRNPLADPYLLGAAAGAGLGATAAIVVSHAIDTGAAGGGGATPLTVPAAAFVGALVAVGLTYALGASGSGRGRYRGPAALILAGVAVASFLTAGQTFLMQRYAQTIRQVYSWLSGSLSTAGWHDVLLLLPYTVAMAVVVLAHRRQLDVMSVGDEEAASLGANPERTRIILIVAASLGTAAAVSVSGLIGFVGIIVPHTVRLLAGSSYRVILPLSLLFGAAFLTLADLAARTLLAPNEIPIGVVTAFFGAPFFVIVLRGSRRA</sequence>
<keyword evidence="3" id="KW-0813">Transport</keyword>
<feature type="transmembrane region" description="Helical" evidence="9">
    <location>
        <begin position="225"/>
        <end position="247"/>
    </location>
</feature>
<feature type="transmembrane region" description="Helical" evidence="9">
    <location>
        <begin position="267"/>
        <end position="288"/>
    </location>
</feature>
<evidence type="ECO:0000256" key="1">
    <source>
        <dbReference type="ARBA" id="ARBA00004651"/>
    </source>
</evidence>
<dbReference type="InterPro" id="IPR037294">
    <property type="entry name" value="ABC_BtuC-like"/>
</dbReference>
<dbReference type="Proteomes" id="UP001501570">
    <property type="component" value="Unassembled WGS sequence"/>
</dbReference>
<dbReference type="CDD" id="cd06550">
    <property type="entry name" value="TM_ABC_iron-siderophores_like"/>
    <property type="match status" value="1"/>
</dbReference>
<keyword evidence="6 9" id="KW-1133">Transmembrane helix</keyword>
<dbReference type="PANTHER" id="PTHR30472:SF25">
    <property type="entry name" value="ABC TRANSPORTER PERMEASE PROTEIN MJ0876-RELATED"/>
    <property type="match status" value="1"/>
</dbReference>
<evidence type="ECO:0000256" key="4">
    <source>
        <dbReference type="ARBA" id="ARBA00022475"/>
    </source>
</evidence>
<comment type="subcellular location">
    <subcellularLocation>
        <location evidence="1">Cell membrane</location>
        <topology evidence="1">Multi-pass membrane protein</topology>
    </subcellularLocation>
</comment>
<evidence type="ECO:0000256" key="3">
    <source>
        <dbReference type="ARBA" id="ARBA00022448"/>
    </source>
</evidence>
<feature type="transmembrane region" description="Helical" evidence="9">
    <location>
        <begin position="315"/>
        <end position="342"/>
    </location>
</feature>
<feature type="transmembrane region" description="Helical" evidence="9">
    <location>
        <begin position="190"/>
        <end position="213"/>
    </location>
</feature>
<comment type="similarity">
    <text evidence="2">Belongs to the binding-protein-dependent transport system permease family. FecCD subfamily.</text>
</comment>